<dbReference type="InterPro" id="IPR043129">
    <property type="entry name" value="ATPase_NBD"/>
</dbReference>
<evidence type="ECO:0000313" key="6">
    <source>
        <dbReference type="Proteomes" id="UP000308760"/>
    </source>
</evidence>
<proteinExistence type="predicted"/>
<keyword evidence="3" id="KW-0143">Chaperone</keyword>
<reference evidence="6" key="1">
    <citation type="submission" date="2019-04" db="EMBL/GenBank/DDBJ databases">
        <title>Nocardioides xinjiangensis sp. nov.</title>
        <authorList>
            <person name="Liu S."/>
        </authorList>
    </citation>
    <scope>NUCLEOTIDE SEQUENCE [LARGE SCALE GENOMIC DNA]</scope>
    <source>
        <strain evidence="6">18</strain>
    </source>
</reference>
<feature type="region of interest" description="Disordered" evidence="4">
    <location>
        <begin position="336"/>
        <end position="362"/>
    </location>
</feature>
<dbReference type="InterPro" id="IPR013126">
    <property type="entry name" value="Hsp_70_fam"/>
</dbReference>
<dbReference type="OrthoDB" id="4253885at2"/>
<dbReference type="Proteomes" id="UP000308760">
    <property type="component" value="Unassembled WGS sequence"/>
</dbReference>
<sequence>MSVVNLGVDLGGTALRAAYGHGVEAAGHFEVRGKRWPWLLCEPPARPGMAAAFPSLKSRLGITDTVRVEGVAVDPVAVLAAALSEIRDRVVKETDSRLGHTAIGVPARFSSRQRGALLRAAEQAGLPEVSLVSDSIATVIAHAGPEATGTYLVFGMGYTGFELGLVRAARGRYRAMGYDGAASPGGGLFDTRVLQSLLDALAGQRVAIEDQLGGESGWHLLRETAAEIKERSAAGDPRTFLSRIGLRRTSVYFSQEVFDEDIRRVATGSLERAGAVLEEAGLEAEDITALLLTGGSSRMPIMGALAEATGLPVERAGPMSLELGALRYASQLASRSSAVADEAPEPEAEDSPEPAVQAPPLPATLLTSPEEAAAAPDKASGDALDKARQLLQKGRLDEAEKTAREVMTEAEAVLRDIVARRTGAVPEPDPDRAPGPTGDAERLRARARKFFELGEFKEAIHVMHIAWERDDGGSELFAEMVQMHCDAAMTRPTIANFKRQEAWLKCAISHDAGNARIFDLLAERCFLHAQALNRTNRKTEARETLGDALRWNPEHEGAIALLRQLKPR</sequence>
<dbReference type="Gene3D" id="3.30.420.40">
    <property type="match status" value="2"/>
</dbReference>
<organism evidence="5 6">
    <name type="scientific">Glycomyces buryatensis</name>
    <dbReference type="NCBI Taxonomy" id="2570927"/>
    <lineage>
        <taxon>Bacteria</taxon>
        <taxon>Bacillati</taxon>
        <taxon>Actinomycetota</taxon>
        <taxon>Actinomycetes</taxon>
        <taxon>Glycomycetales</taxon>
        <taxon>Glycomycetaceae</taxon>
        <taxon>Glycomyces</taxon>
    </lineage>
</organism>
<evidence type="ECO:0000256" key="2">
    <source>
        <dbReference type="ARBA" id="ARBA00022840"/>
    </source>
</evidence>
<evidence type="ECO:0008006" key="7">
    <source>
        <dbReference type="Google" id="ProtNLM"/>
    </source>
</evidence>
<feature type="region of interest" description="Disordered" evidence="4">
    <location>
        <begin position="422"/>
        <end position="441"/>
    </location>
</feature>
<dbReference type="SUPFAM" id="SSF48452">
    <property type="entry name" value="TPR-like"/>
    <property type="match status" value="1"/>
</dbReference>
<keyword evidence="1" id="KW-0547">Nucleotide-binding</keyword>
<evidence type="ECO:0000256" key="1">
    <source>
        <dbReference type="ARBA" id="ARBA00022741"/>
    </source>
</evidence>
<dbReference type="PANTHER" id="PTHR45639">
    <property type="entry name" value="HSC70CB, ISOFORM G-RELATED"/>
    <property type="match status" value="1"/>
</dbReference>
<evidence type="ECO:0000256" key="3">
    <source>
        <dbReference type="ARBA" id="ARBA00023186"/>
    </source>
</evidence>
<dbReference type="Gene3D" id="3.90.640.10">
    <property type="entry name" value="Actin, Chain A, domain 4"/>
    <property type="match status" value="1"/>
</dbReference>
<dbReference type="EMBL" id="STGY01000061">
    <property type="protein sequence ID" value="THV39833.1"/>
    <property type="molecule type" value="Genomic_DNA"/>
</dbReference>
<dbReference type="InterPro" id="IPR011990">
    <property type="entry name" value="TPR-like_helical_dom_sf"/>
</dbReference>
<dbReference type="AlphaFoldDB" id="A0A4S8Q6B2"/>
<dbReference type="Gene3D" id="1.25.40.10">
    <property type="entry name" value="Tetratricopeptide repeat domain"/>
    <property type="match status" value="1"/>
</dbReference>
<keyword evidence="6" id="KW-1185">Reference proteome</keyword>
<dbReference type="GO" id="GO:0005524">
    <property type="term" value="F:ATP binding"/>
    <property type="evidence" value="ECO:0007669"/>
    <property type="project" value="UniProtKB-KW"/>
</dbReference>
<evidence type="ECO:0000313" key="5">
    <source>
        <dbReference type="EMBL" id="THV39833.1"/>
    </source>
</evidence>
<feature type="compositionally biased region" description="Acidic residues" evidence="4">
    <location>
        <begin position="342"/>
        <end position="352"/>
    </location>
</feature>
<protein>
    <recommendedName>
        <fullName evidence="7">Hsp70 family protein</fullName>
    </recommendedName>
</protein>
<accession>A0A4S8Q6B2</accession>
<dbReference type="SUPFAM" id="SSF53067">
    <property type="entry name" value="Actin-like ATPase domain"/>
    <property type="match status" value="2"/>
</dbReference>
<dbReference type="GO" id="GO:0005829">
    <property type="term" value="C:cytosol"/>
    <property type="evidence" value="ECO:0007669"/>
    <property type="project" value="TreeGrafter"/>
</dbReference>
<dbReference type="Pfam" id="PF00012">
    <property type="entry name" value="HSP70"/>
    <property type="match status" value="1"/>
</dbReference>
<dbReference type="PANTHER" id="PTHR45639:SF32">
    <property type="entry name" value="HEAT SHOCK PROTEIN PDR13"/>
    <property type="match status" value="1"/>
</dbReference>
<gene>
    <name evidence="5" type="ORF">FAB82_16625</name>
</gene>
<dbReference type="GO" id="GO:0140662">
    <property type="term" value="F:ATP-dependent protein folding chaperone"/>
    <property type="evidence" value="ECO:0007669"/>
    <property type="project" value="InterPro"/>
</dbReference>
<comment type="caution">
    <text evidence="5">The sequence shown here is derived from an EMBL/GenBank/DDBJ whole genome shotgun (WGS) entry which is preliminary data.</text>
</comment>
<keyword evidence="2" id="KW-0067">ATP-binding</keyword>
<evidence type="ECO:0000256" key="4">
    <source>
        <dbReference type="SAM" id="MobiDB-lite"/>
    </source>
</evidence>
<reference evidence="5 6" key="2">
    <citation type="submission" date="2019-05" db="EMBL/GenBank/DDBJ databases">
        <title>Glycomyces buryatensis sp. nov.</title>
        <authorList>
            <person name="Nikitina E."/>
        </authorList>
    </citation>
    <scope>NUCLEOTIDE SEQUENCE [LARGE SCALE GENOMIC DNA]</scope>
    <source>
        <strain evidence="5 6">18</strain>
    </source>
</reference>
<dbReference type="RefSeq" id="WP_136535662.1">
    <property type="nucleotide sequence ID" value="NZ_STGY01000061.1"/>
</dbReference>
<name>A0A4S8Q6B2_9ACTN</name>